<sequence>MTSCEAHKIMSPSTFDETKSAVSQAKARSSIIQTSLSPRLYPPTDTCLYTFTKTQFSLFMLTKIKNRRLSGHGKKPPLTETSPDIEGYLVCYTQKKPWNLVHRIASKTGPKPMAIKSC</sequence>
<keyword evidence="2" id="KW-1185">Reference proteome</keyword>
<evidence type="ECO:0000313" key="2">
    <source>
        <dbReference type="Proteomes" id="UP000735302"/>
    </source>
</evidence>
<name>A0AAV4APX6_9GAST</name>
<organism evidence="1 2">
    <name type="scientific">Plakobranchus ocellatus</name>
    <dbReference type="NCBI Taxonomy" id="259542"/>
    <lineage>
        <taxon>Eukaryota</taxon>
        <taxon>Metazoa</taxon>
        <taxon>Spiralia</taxon>
        <taxon>Lophotrochozoa</taxon>
        <taxon>Mollusca</taxon>
        <taxon>Gastropoda</taxon>
        <taxon>Heterobranchia</taxon>
        <taxon>Euthyneura</taxon>
        <taxon>Panpulmonata</taxon>
        <taxon>Sacoglossa</taxon>
        <taxon>Placobranchoidea</taxon>
        <taxon>Plakobranchidae</taxon>
        <taxon>Plakobranchus</taxon>
    </lineage>
</organism>
<proteinExistence type="predicted"/>
<reference evidence="1 2" key="1">
    <citation type="journal article" date="2021" name="Elife">
        <title>Chloroplast acquisition without the gene transfer in kleptoplastic sea slugs, Plakobranchus ocellatus.</title>
        <authorList>
            <person name="Maeda T."/>
            <person name="Takahashi S."/>
            <person name="Yoshida T."/>
            <person name="Shimamura S."/>
            <person name="Takaki Y."/>
            <person name="Nagai Y."/>
            <person name="Toyoda A."/>
            <person name="Suzuki Y."/>
            <person name="Arimoto A."/>
            <person name="Ishii H."/>
            <person name="Satoh N."/>
            <person name="Nishiyama T."/>
            <person name="Hasebe M."/>
            <person name="Maruyama T."/>
            <person name="Minagawa J."/>
            <person name="Obokata J."/>
            <person name="Shigenobu S."/>
        </authorList>
    </citation>
    <scope>NUCLEOTIDE SEQUENCE [LARGE SCALE GENOMIC DNA]</scope>
</reference>
<dbReference type="Proteomes" id="UP000735302">
    <property type="component" value="Unassembled WGS sequence"/>
</dbReference>
<evidence type="ECO:0000313" key="1">
    <source>
        <dbReference type="EMBL" id="GFO09352.1"/>
    </source>
</evidence>
<dbReference type="EMBL" id="BLXT01004061">
    <property type="protein sequence ID" value="GFO09352.1"/>
    <property type="molecule type" value="Genomic_DNA"/>
</dbReference>
<dbReference type="AlphaFoldDB" id="A0AAV4APX6"/>
<accession>A0AAV4APX6</accession>
<gene>
    <name evidence="1" type="ORF">PoB_003585700</name>
</gene>
<comment type="caution">
    <text evidence="1">The sequence shown here is derived from an EMBL/GenBank/DDBJ whole genome shotgun (WGS) entry which is preliminary data.</text>
</comment>
<protein>
    <submittedName>
        <fullName evidence="1">Uncharacterized protein</fullName>
    </submittedName>
</protein>